<dbReference type="AlphaFoldDB" id="A0A388L3I5"/>
<feature type="compositionally biased region" description="Basic and acidic residues" evidence="1">
    <location>
        <begin position="90"/>
        <end position="148"/>
    </location>
</feature>
<proteinExistence type="predicted"/>
<feature type="compositionally biased region" description="Basic and acidic residues" evidence="1">
    <location>
        <begin position="157"/>
        <end position="186"/>
    </location>
</feature>
<feature type="compositionally biased region" description="Basic and acidic residues" evidence="1">
    <location>
        <begin position="453"/>
        <end position="469"/>
    </location>
</feature>
<feature type="compositionally biased region" description="Basic and acidic residues" evidence="1">
    <location>
        <begin position="241"/>
        <end position="280"/>
    </location>
</feature>
<keyword evidence="3" id="KW-1185">Reference proteome</keyword>
<dbReference type="Gramene" id="GBG76812">
    <property type="protein sequence ID" value="GBG76812"/>
    <property type="gene ID" value="CBR_g23027"/>
</dbReference>
<feature type="region of interest" description="Disordered" evidence="1">
    <location>
        <begin position="73"/>
        <end position="319"/>
    </location>
</feature>
<evidence type="ECO:0000256" key="1">
    <source>
        <dbReference type="SAM" id="MobiDB-lite"/>
    </source>
</evidence>
<dbReference type="Proteomes" id="UP000265515">
    <property type="component" value="Unassembled WGS sequence"/>
</dbReference>
<accession>A0A388L3I5</accession>
<organism evidence="2 3">
    <name type="scientific">Chara braunii</name>
    <name type="common">Braun's stonewort</name>
    <dbReference type="NCBI Taxonomy" id="69332"/>
    <lineage>
        <taxon>Eukaryota</taxon>
        <taxon>Viridiplantae</taxon>
        <taxon>Streptophyta</taxon>
        <taxon>Charophyceae</taxon>
        <taxon>Charales</taxon>
        <taxon>Characeae</taxon>
        <taxon>Chara</taxon>
    </lineage>
</organism>
<feature type="compositionally biased region" description="Basic and acidic residues" evidence="1">
    <location>
        <begin position="291"/>
        <end position="318"/>
    </location>
</feature>
<reference evidence="2 3" key="1">
    <citation type="journal article" date="2018" name="Cell">
        <title>The Chara Genome: Secondary Complexity and Implications for Plant Terrestrialization.</title>
        <authorList>
            <person name="Nishiyama T."/>
            <person name="Sakayama H."/>
            <person name="Vries J.D."/>
            <person name="Buschmann H."/>
            <person name="Saint-Marcoux D."/>
            <person name="Ullrich K.K."/>
            <person name="Haas F.B."/>
            <person name="Vanderstraeten L."/>
            <person name="Becker D."/>
            <person name="Lang D."/>
            <person name="Vosolsobe S."/>
            <person name="Rombauts S."/>
            <person name="Wilhelmsson P.K.I."/>
            <person name="Janitza P."/>
            <person name="Kern R."/>
            <person name="Heyl A."/>
            <person name="Rumpler F."/>
            <person name="Villalobos L.I.A.C."/>
            <person name="Clay J.M."/>
            <person name="Skokan R."/>
            <person name="Toyoda A."/>
            <person name="Suzuki Y."/>
            <person name="Kagoshima H."/>
            <person name="Schijlen E."/>
            <person name="Tajeshwar N."/>
            <person name="Catarino B."/>
            <person name="Hetherington A.J."/>
            <person name="Saltykova A."/>
            <person name="Bonnot C."/>
            <person name="Breuninger H."/>
            <person name="Symeonidi A."/>
            <person name="Radhakrishnan G.V."/>
            <person name="Van Nieuwerburgh F."/>
            <person name="Deforce D."/>
            <person name="Chang C."/>
            <person name="Karol K.G."/>
            <person name="Hedrich R."/>
            <person name="Ulvskov P."/>
            <person name="Glockner G."/>
            <person name="Delwiche C.F."/>
            <person name="Petrasek J."/>
            <person name="Van de Peer Y."/>
            <person name="Friml J."/>
            <person name="Beilby M."/>
            <person name="Dolan L."/>
            <person name="Kohara Y."/>
            <person name="Sugano S."/>
            <person name="Fujiyama A."/>
            <person name="Delaux P.-M."/>
            <person name="Quint M."/>
            <person name="TheiBen G."/>
            <person name="Hagemann M."/>
            <person name="Harholt J."/>
            <person name="Dunand C."/>
            <person name="Zachgo S."/>
            <person name="Langdale J."/>
            <person name="Maumus F."/>
            <person name="Straeten D.V.D."/>
            <person name="Gould S.B."/>
            <person name="Rensing S.A."/>
        </authorList>
    </citation>
    <scope>NUCLEOTIDE SEQUENCE [LARGE SCALE GENOMIC DNA]</scope>
    <source>
        <strain evidence="2 3">S276</strain>
    </source>
</reference>
<comment type="caution">
    <text evidence="2">The sequence shown here is derived from an EMBL/GenBank/DDBJ whole genome shotgun (WGS) entry which is preliminary data.</text>
</comment>
<feature type="compositionally biased region" description="Basic and acidic residues" evidence="1">
    <location>
        <begin position="386"/>
        <end position="397"/>
    </location>
</feature>
<evidence type="ECO:0000313" key="2">
    <source>
        <dbReference type="EMBL" id="GBG76812.1"/>
    </source>
</evidence>
<gene>
    <name evidence="2" type="ORF">CBR_g23027</name>
</gene>
<feature type="compositionally biased region" description="Basic residues" evidence="1">
    <location>
        <begin position="429"/>
        <end position="438"/>
    </location>
</feature>
<feature type="region of interest" description="Disordered" evidence="1">
    <location>
        <begin position="429"/>
        <end position="497"/>
    </location>
</feature>
<feature type="region of interest" description="Disordered" evidence="1">
    <location>
        <begin position="359"/>
        <end position="397"/>
    </location>
</feature>
<evidence type="ECO:0000313" key="3">
    <source>
        <dbReference type="Proteomes" id="UP000265515"/>
    </source>
</evidence>
<protein>
    <submittedName>
        <fullName evidence="2">Uncharacterized protein</fullName>
    </submittedName>
</protein>
<name>A0A388L3I5_CHABU</name>
<dbReference type="EMBL" id="BFEA01000253">
    <property type="protein sequence ID" value="GBG76812.1"/>
    <property type="molecule type" value="Genomic_DNA"/>
</dbReference>
<sequence length="497" mass="56129">MHSHPPFKVRGYPELQDIRFDLTPSAKMRFQEVLIIDLEEDGLVEVEVICAETPWCENCRRFYHWSSDDSCPLKPKAKVQPNATVPTPSSDEKSEPKDKGKQREESENGSNDKIDRTAKGKGREEREEEPQTKEREKRPLKEGNEKTPKGKGKSKRKESGKEVKKQGGGKEVEEERRMEEGEKMVGDDPPALAAVPIPGVDPGLKEPNAEKELEEENLTKETSQQSGAEMQWEASDSKGGNNKETDNRQSVSEESKSVEDEGKEKKKVLDRELKEYRSEESGEVQQGGMEGVKEGNENQEGAKEGNGNQEKRRDKDSRGAMCRSILEGIELWKKGVSPLTDEILIENRAILEVPEEWGSFSESDKPVGNPFTGSQNYSVAEVDSSQENRDLADTSFKKTEEEKAALYTDLTGGPTCSSKVSVKHQRFPLRKNLNSKKIRANEDHPTKKAMRRMLSDRHDEERQGTEMGRENGFGRPSVLNATGNERQQAKRRTQRRE</sequence>